<sequence length="91" mass="10064">MIENGKKVMKNVKGRRKSNQELRERLTRAAESFSPPSIEISRIELLGALSRKKKATLSPIEIRTPRAAPGAALDGATSSFYFFSRSLSSPK</sequence>
<proteinExistence type="predicted"/>
<keyword evidence="3" id="KW-1185">Reference proteome</keyword>
<organism evidence="2 3">
    <name type="scientific">Araneus ventricosus</name>
    <name type="common">Orbweaver spider</name>
    <name type="synonym">Epeira ventricosa</name>
    <dbReference type="NCBI Taxonomy" id="182803"/>
    <lineage>
        <taxon>Eukaryota</taxon>
        <taxon>Metazoa</taxon>
        <taxon>Ecdysozoa</taxon>
        <taxon>Arthropoda</taxon>
        <taxon>Chelicerata</taxon>
        <taxon>Arachnida</taxon>
        <taxon>Araneae</taxon>
        <taxon>Araneomorphae</taxon>
        <taxon>Entelegynae</taxon>
        <taxon>Araneoidea</taxon>
        <taxon>Araneidae</taxon>
        <taxon>Araneus</taxon>
    </lineage>
</organism>
<dbReference type="Proteomes" id="UP000499080">
    <property type="component" value="Unassembled WGS sequence"/>
</dbReference>
<evidence type="ECO:0000256" key="1">
    <source>
        <dbReference type="SAM" id="MobiDB-lite"/>
    </source>
</evidence>
<accession>A0A4Y2DT46</accession>
<evidence type="ECO:0000313" key="3">
    <source>
        <dbReference type="Proteomes" id="UP000499080"/>
    </source>
</evidence>
<name>A0A4Y2DT46_ARAVE</name>
<gene>
    <name evidence="2" type="ORF">AVEN_142469_1</name>
</gene>
<dbReference type="AlphaFoldDB" id="A0A4Y2DT46"/>
<feature type="compositionally biased region" description="Basic residues" evidence="1">
    <location>
        <begin position="7"/>
        <end position="17"/>
    </location>
</feature>
<protein>
    <submittedName>
        <fullName evidence="2">Uncharacterized protein</fullName>
    </submittedName>
</protein>
<feature type="region of interest" description="Disordered" evidence="1">
    <location>
        <begin position="1"/>
        <end position="23"/>
    </location>
</feature>
<reference evidence="2 3" key="1">
    <citation type="journal article" date="2019" name="Sci. Rep.">
        <title>Orb-weaving spider Araneus ventricosus genome elucidates the spidroin gene catalogue.</title>
        <authorList>
            <person name="Kono N."/>
            <person name="Nakamura H."/>
            <person name="Ohtoshi R."/>
            <person name="Moran D.A.P."/>
            <person name="Shinohara A."/>
            <person name="Yoshida Y."/>
            <person name="Fujiwara M."/>
            <person name="Mori M."/>
            <person name="Tomita M."/>
            <person name="Arakawa K."/>
        </authorList>
    </citation>
    <scope>NUCLEOTIDE SEQUENCE [LARGE SCALE GENOMIC DNA]</scope>
</reference>
<dbReference type="EMBL" id="BGPR01000419">
    <property type="protein sequence ID" value="GBM19216.1"/>
    <property type="molecule type" value="Genomic_DNA"/>
</dbReference>
<evidence type="ECO:0000313" key="2">
    <source>
        <dbReference type="EMBL" id="GBM19216.1"/>
    </source>
</evidence>
<comment type="caution">
    <text evidence="2">The sequence shown here is derived from an EMBL/GenBank/DDBJ whole genome shotgun (WGS) entry which is preliminary data.</text>
</comment>